<evidence type="ECO:0000313" key="16">
    <source>
        <dbReference type="Proteomes" id="UP000324738"/>
    </source>
</evidence>
<keyword evidence="6" id="KW-1133">Transmembrane helix</keyword>
<dbReference type="Pfam" id="PF13624">
    <property type="entry name" value="SurA_N_3"/>
    <property type="match status" value="1"/>
</dbReference>
<evidence type="ECO:0000256" key="13">
    <source>
        <dbReference type="ARBA" id="ARBA00042775"/>
    </source>
</evidence>
<comment type="caution">
    <text evidence="15">The sequence shown here is derived from an EMBL/GenBank/DDBJ whole genome shotgun (WGS) entry which is preliminary data.</text>
</comment>
<evidence type="ECO:0000256" key="4">
    <source>
        <dbReference type="ARBA" id="ARBA00022519"/>
    </source>
</evidence>
<evidence type="ECO:0000256" key="9">
    <source>
        <dbReference type="ARBA" id="ARBA00030642"/>
    </source>
</evidence>
<keyword evidence="7" id="KW-0472">Membrane</keyword>
<keyword evidence="15" id="KW-0413">Isomerase</keyword>
<keyword evidence="16" id="KW-1185">Reference proteome</keyword>
<evidence type="ECO:0000313" key="15">
    <source>
        <dbReference type="EMBL" id="KAA0970479.1"/>
    </source>
</evidence>
<dbReference type="GO" id="GO:0005886">
    <property type="term" value="C:plasma membrane"/>
    <property type="evidence" value="ECO:0007669"/>
    <property type="project" value="UniProtKB-SubCell"/>
</dbReference>
<evidence type="ECO:0000256" key="1">
    <source>
        <dbReference type="ARBA" id="ARBA00004382"/>
    </source>
</evidence>
<keyword evidence="5" id="KW-0812">Transmembrane</keyword>
<dbReference type="GO" id="GO:0003755">
    <property type="term" value="F:peptidyl-prolyl cis-trans isomerase activity"/>
    <property type="evidence" value="ECO:0007669"/>
    <property type="project" value="InterPro"/>
</dbReference>
<evidence type="ECO:0000256" key="3">
    <source>
        <dbReference type="ARBA" id="ARBA00022475"/>
    </source>
</evidence>
<dbReference type="Gene3D" id="3.10.50.40">
    <property type="match status" value="1"/>
</dbReference>
<dbReference type="SUPFAM" id="SSF109998">
    <property type="entry name" value="Triger factor/SurA peptide-binding domain-like"/>
    <property type="match status" value="1"/>
</dbReference>
<name>A0A5B0DZ51_9HYPH</name>
<evidence type="ECO:0000256" key="5">
    <source>
        <dbReference type="ARBA" id="ARBA00022692"/>
    </source>
</evidence>
<evidence type="ECO:0000256" key="6">
    <source>
        <dbReference type="ARBA" id="ARBA00022989"/>
    </source>
</evidence>
<dbReference type="SUPFAM" id="SSF54534">
    <property type="entry name" value="FKBP-like"/>
    <property type="match status" value="1"/>
</dbReference>
<dbReference type="PANTHER" id="PTHR47529">
    <property type="entry name" value="PEPTIDYL-PROLYL CIS-TRANS ISOMERASE D"/>
    <property type="match status" value="1"/>
</dbReference>
<dbReference type="InterPro" id="IPR027304">
    <property type="entry name" value="Trigger_fact/SurA_dom_sf"/>
</dbReference>
<evidence type="ECO:0000256" key="8">
    <source>
        <dbReference type="ARBA" id="ARBA00023186"/>
    </source>
</evidence>
<dbReference type="InterPro" id="IPR052029">
    <property type="entry name" value="PpiD_chaperone"/>
</dbReference>
<dbReference type="InterPro" id="IPR046357">
    <property type="entry name" value="PPIase_dom_sf"/>
</dbReference>
<dbReference type="PANTHER" id="PTHR47529:SF1">
    <property type="entry name" value="PERIPLASMIC CHAPERONE PPID"/>
    <property type="match status" value="1"/>
</dbReference>
<evidence type="ECO:0000256" key="12">
    <source>
        <dbReference type="ARBA" id="ARBA00040743"/>
    </source>
</evidence>
<evidence type="ECO:0000256" key="2">
    <source>
        <dbReference type="ARBA" id="ARBA00018370"/>
    </source>
</evidence>
<evidence type="ECO:0000256" key="11">
    <source>
        <dbReference type="ARBA" id="ARBA00038408"/>
    </source>
</evidence>
<protein>
    <recommendedName>
        <fullName evidence="2">Parvulin-like PPIase</fullName>
    </recommendedName>
    <alternativeName>
        <fullName evidence="9">Peptidyl-prolyl cis-trans isomerase plp</fullName>
    </alternativeName>
    <alternativeName>
        <fullName evidence="12">Periplasmic chaperone PpiD</fullName>
    </alternativeName>
    <alternativeName>
        <fullName evidence="13">Periplasmic folding chaperone</fullName>
    </alternativeName>
    <alternativeName>
        <fullName evidence="10">Rotamase plp</fullName>
    </alternativeName>
</protein>
<sequence length="630" mass="67614">MMNQLRRGVGSFTVKLLLGLLVLSFVVWGIADGFGGNTGSNVVLSAGKTDVTTSEYQFTHNQAMNRISQQLRRWPTPEEQAALGVDQIALSQLTTDALLDEQARILSINQTDQEVVRQTAMDPTFQDSTGNFSLTTFRSLLQNARVTEAQYLTLQHGLARRGQITGAVSSGFALPEAFTTALGVYNGESRSIVYATMAPEPESSIADPDETVLNDYFEDVSEDYASPEYRAVSFIPLVPETLFDPASITDAEIETEYQANLAEFTTPEQRQIQQIVFADTAAAEAGARELAAGRSFQDIAIDMGRSAEDVTLGFRSADQIMDAKVREAVFAATLNEPTGVVDGLFGPVILRVTDITPASSRPLEEVREDIRQQLAALRASEQATKAYEAIEDIRGSGGTLAEAAQNAGLELVTIAAVDQKGRNPSGVEVDNLVGGSDLLTALFLAELGMPTQPVNFATGSYVFFELTDITEAKERPLEEVRDAVIADWKGEEADRQLEARANALRDRLLAGESFADLAQSEGLTMQSAASLTRASGPQQIGEPATRAAFGGPLGHVATAPSGTTGQWMVLEVTEVNAPADPASSVTAELKTTTSNAARDDLLQSFIGRLQADTPVSYNQRAIQSVRGSVQ</sequence>
<evidence type="ECO:0000256" key="7">
    <source>
        <dbReference type="ARBA" id="ARBA00023136"/>
    </source>
</evidence>
<dbReference type="RefSeq" id="WP_149299488.1">
    <property type="nucleotide sequence ID" value="NZ_VTWH01000002.1"/>
</dbReference>
<keyword evidence="8" id="KW-0143">Chaperone</keyword>
<dbReference type="InterPro" id="IPR000297">
    <property type="entry name" value="PPIase_PpiC"/>
</dbReference>
<keyword evidence="4" id="KW-0997">Cell inner membrane</keyword>
<keyword evidence="3" id="KW-1003">Cell membrane</keyword>
<dbReference type="OrthoDB" id="9768393at2"/>
<organism evidence="15 16">
    <name type="scientific">Aureimonas fodinaquatilis</name>
    <dbReference type="NCBI Taxonomy" id="2565783"/>
    <lineage>
        <taxon>Bacteria</taxon>
        <taxon>Pseudomonadati</taxon>
        <taxon>Pseudomonadota</taxon>
        <taxon>Alphaproteobacteria</taxon>
        <taxon>Hyphomicrobiales</taxon>
        <taxon>Aurantimonadaceae</taxon>
        <taxon>Aureimonas</taxon>
    </lineage>
</organism>
<comment type="similarity">
    <text evidence="11">Belongs to the PpiD chaperone family.</text>
</comment>
<dbReference type="AlphaFoldDB" id="A0A5B0DZ51"/>
<evidence type="ECO:0000256" key="10">
    <source>
        <dbReference type="ARBA" id="ARBA00031484"/>
    </source>
</evidence>
<dbReference type="Proteomes" id="UP000324738">
    <property type="component" value="Unassembled WGS sequence"/>
</dbReference>
<comment type="subcellular location">
    <subcellularLocation>
        <location evidence="1">Cell inner membrane</location>
        <topology evidence="1">Single-pass type II membrane protein</topology>
        <orientation evidence="1">Periplasmic side</orientation>
    </subcellularLocation>
</comment>
<gene>
    <name evidence="15" type="ORF">FPY71_08180</name>
</gene>
<dbReference type="EMBL" id="VTWH01000002">
    <property type="protein sequence ID" value="KAA0970479.1"/>
    <property type="molecule type" value="Genomic_DNA"/>
</dbReference>
<dbReference type="Pfam" id="PF13145">
    <property type="entry name" value="Rotamase_2"/>
    <property type="match status" value="1"/>
</dbReference>
<evidence type="ECO:0000259" key="14">
    <source>
        <dbReference type="Pfam" id="PF13145"/>
    </source>
</evidence>
<feature type="domain" description="PpiC" evidence="14">
    <location>
        <begin position="248"/>
        <end position="368"/>
    </location>
</feature>
<proteinExistence type="inferred from homology"/>
<accession>A0A5B0DZ51</accession>
<reference evidence="15 16" key="1">
    <citation type="submission" date="2019-08" db="EMBL/GenBank/DDBJ databases">
        <title>Aureimonas fodiniaquatilis sp. nov., isolated from a coal mine wastewater.</title>
        <authorList>
            <person name="Kim W."/>
        </authorList>
    </citation>
    <scope>NUCLEOTIDE SEQUENCE [LARGE SCALE GENOMIC DNA]</scope>
    <source>
        <strain evidence="15 16">CAU 1482</strain>
    </source>
</reference>